<evidence type="ECO:0000256" key="2">
    <source>
        <dbReference type="ARBA" id="ARBA00001946"/>
    </source>
</evidence>
<dbReference type="PROSITE" id="PS51462">
    <property type="entry name" value="NUDIX"/>
    <property type="match status" value="1"/>
</dbReference>
<keyword evidence="17" id="KW-1185">Reference proteome</keyword>
<dbReference type="Pfam" id="PF00293">
    <property type="entry name" value="NUDIX"/>
    <property type="match status" value="1"/>
</dbReference>
<evidence type="ECO:0000256" key="13">
    <source>
        <dbReference type="RuleBase" id="RU003476"/>
    </source>
</evidence>
<dbReference type="EMBL" id="AMQN01006811">
    <property type="status" value="NOT_ANNOTATED_CDS"/>
    <property type="molecule type" value="Genomic_DNA"/>
</dbReference>
<evidence type="ECO:0000256" key="4">
    <source>
        <dbReference type="ARBA" id="ARBA00022723"/>
    </source>
</evidence>
<dbReference type="GO" id="GO:0019677">
    <property type="term" value="P:NAD+ catabolic process"/>
    <property type="evidence" value="ECO:0007669"/>
    <property type="project" value="TreeGrafter"/>
</dbReference>
<organism evidence="15">
    <name type="scientific">Capitella teleta</name>
    <name type="common">Polychaete worm</name>
    <dbReference type="NCBI Taxonomy" id="283909"/>
    <lineage>
        <taxon>Eukaryota</taxon>
        <taxon>Metazoa</taxon>
        <taxon>Spiralia</taxon>
        <taxon>Lophotrochozoa</taxon>
        <taxon>Annelida</taxon>
        <taxon>Polychaeta</taxon>
        <taxon>Sedentaria</taxon>
        <taxon>Scolecida</taxon>
        <taxon>Capitellidae</taxon>
        <taxon>Capitella</taxon>
    </lineage>
</organism>
<accession>R7UPZ5</accession>
<dbReference type="InterPro" id="IPR020476">
    <property type="entry name" value="Nudix_hydrolase"/>
</dbReference>
<keyword evidence="5 13" id="KW-0378">Hydrolase</keyword>
<dbReference type="InterPro" id="IPR050241">
    <property type="entry name" value="NAD-cap_RNA_hydrolase_NudC"/>
</dbReference>
<dbReference type="EC" id="3.6.1.62" evidence="8"/>
<dbReference type="HOGENOM" id="CLU_061877_1_0_1"/>
<evidence type="ECO:0000256" key="8">
    <source>
        <dbReference type="ARBA" id="ARBA00026102"/>
    </source>
</evidence>
<evidence type="ECO:0000256" key="1">
    <source>
        <dbReference type="ARBA" id="ARBA00001936"/>
    </source>
</evidence>
<dbReference type="PANTHER" id="PTHR42904:SF1">
    <property type="entry name" value="NUCLEOSIDE DIPHOSPHATE-LINKED MOIETY X MOTIF 17"/>
    <property type="match status" value="1"/>
</dbReference>
<dbReference type="Proteomes" id="UP000014760">
    <property type="component" value="Unassembled WGS sequence"/>
</dbReference>
<evidence type="ECO:0000313" key="16">
    <source>
        <dbReference type="EnsemblMetazoa" id="CapteP168621"/>
    </source>
</evidence>
<comment type="catalytic activity">
    <reaction evidence="9">
        <text>a 5'-end (N(7)-methyl 5'-triphosphoguanosine)-ribonucleoside in mRNA + H2O = N(7)-methyl-GDP + a 5'-end phospho-ribonucleoside in mRNA + 2 H(+)</text>
        <dbReference type="Rhea" id="RHEA:67484"/>
        <dbReference type="Rhea" id="RHEA-COMP:15692"/>
        <dbReference type="Rhea" id="RHEA-COMP:17167"/>
        <dbReference type="ChEBI" id="CHEBI:15377"/>
        <dbReference type="ChEBI" id="CHEBI:15378"/>
        <dbReference type="ChEBI" id="CHEBI:63714"/>
        <dbReference type="ChEBI" id="CHEBI:138282"/>
        <dbReference type="ChEBI" id="CHEBI:156461"/>
        <dbReference type="EC" id="3.6.1.62"/>
    </reaction>
</comment>
<evidence type="ECO:0000256" key="6">
    <source>
        <dbReference type="ARBA" id="ARBA00022842"/>
    </source>
</evidence>
<dbReference type="GO" id="GO:0046872">
    <property type="term" value="F:metal ion binding"/>
    <property type="evidence" value="ECO:0007669"/>
    <property type="project" value="UniProtKB-KW"/>
</dbReference>
<comment type="similarity">
    <text evidence="3 13">Belongs to the Nudix hydrolase family.</text>
</comment>
<dbReference type="PANTHER" id="PTHR42904">
    <property type="entry name" value="NUDIX HYDROLASE, NUDC SUBFAMILY"/>
    <property type="match status" value="1"/>
</dbReference>
<dbReference type="SUPFAM" id="SSF55811">
    <property type="entry name" value="Nudix"/>
    <property type="match status" value="1"/>
</dbReference>
<dbReference type="InterPro" id="IPR020084">
    <property type="entry name" value="NUDIX_hydrolase_CS"/>
</dbReference>
<evidence type="ECO:0000256" key="10">
    <source>
        <dbReference type="ARBA" id="ARBA00093415"/>
    </source>
</evidence>
<keyword evidence="7" id="KW-0464">Manganese</keyword>
<dbReference type="OrthoDB" id="447842at2759"/>
<dbReference type="Gene3D" id="3.90.79.10">
    <property type="entry name" value="Nucleoside Triphosphate Pyrophosphohydrolase"/>
    <property type="match status" value="1"/>
</dbReference>
<dbReference type="GO" id="GO:0035529">
    <property type="term" value="F:NADH pyrophosphatase activity"/>
    <property type="evidence" value="ECO:0007669"/>
    <property type="project" value="TreeGrafter"/>
</dbReference>
<sequence>MCLFQSILDAFSSSPGDTTSVYTRLVDNRLLLSDNPLKDGDSPVLFKRPSFCPLHNLTSDLVNQIPEASLNRGVDVGAAVIVESCDGHVLLTRRAEHLRTFPGIWVPPGGHLEPGEELHEAALRELKEEVGLDVYASHCEGNRIPMLSLWESSYPPMLSLGLPKRHHIVVYSYAKLKAPYTTQYLQARLKLDPTEAGACAWFNREMIAAIVDAVEDEQVVHVGKTNTHLPATFRMTVVDCVGQHSDVEHATHKLFNTASQGEGERVSTGTKFALSEWLKLQS</sequence>
<dbReference type="CDD" id="cd04694">
    <property type="entry name" value="NUDIX_Nudt17"/>
    <property type="match status" value="1"/>
</dbReference>
<keyword evidence="6" id="KW-0460">Magnesium</keyword>
<reference evidence="15 17" key="2">
    <citation type="journal article" date="2013" name="Nature">
        <title>Insights into bilaterian evolution from three spiralian genomes.</title>
        <authorList>
            <person name="Simakov O."/>
            <person name="Marletaz F."/>
            <person name="Cho S.J."/>
            <person name="Edsinger-Gonzales E."/>
            <person name="Havlak P."/>
            <person name="Hellsten U."/>
            <person name="Kuo D.H."/>
            <person name="Larsson T."/>
            <person name="Lv J."/>
            <person name="Arendt D."/>
            <person name="Savage R."/>
            <person name="Osoegawa K."/>
            <person name="de Jong P."/>
            <person name="Grimwood J."/>
            <person name="Chapman J.A."/>
            <person name="Shapiro H."/>
            <person name="Aerts A."/>
            <person name="Otillar R.P."/>
            <person name="Terry A.Y."/>
            <person name="Boore J.L."/>
            <person name="Grigoriev I.V."/>
            <person name="Lindberg D.R."/>
            <person name="Seaver E.C."/>
            <person name="Weisblat D.A."/>
            <person name="Putnam N.H."/>
            <person name="Rokhsar D.S."/>
        </authorList>
    </citation>
    <scope>NUCLEOTIDE SEQUENCE</scope>
    <source>
        <strain evidence="15 17">I ESC-2004</strain>
    </source>
</reference>
<comment type="function">
    <text evidence="10">Acts as a decapping enzyme capable of hydrolyzing monomethylated capped RNAs (in vitro). Hydrolyzes monomethylated capped RNA after alpha and beta phosphates to form N(7)-methyl-GDP. Shows low activity towards unmethylated capped RNA.</text>
</comment>
<dbReference type="InterPro" id="IPR015797">
    <property type="entry name" value="NUDIX_hydrolase-like_dom_sf"/>
</dbReference>
<keyword evidence="4" id="KW-0479">Metal-binding</keyword>
<comment type="cofactor">
    <cofactor evidence="2">
        <name>Mg(2+)</name>
        <dbReference type="ChEBI" id="CHEBI:18420"/>
    </cofactor>
</comment>
<dbReference type="EnsemblMetazoa" id="CapteT168621">
    <property type="protein sequence ID" value="CapteP168621"/>
    <property type="gene ID" value="CapteG168621"/>
</dbReference>
<protein>
    <recommendedName>
        <fullName evidence="11">m7GpppN-mRNA hydrolase NUDT17</fullName>
        <ecNumber evidence="8">3.6.1.62</ecNumber>
    </recommendedName>
    <alternativeName>
        <fullName evidence="12">Nucleoside diphosphate-linked moiety X motif 17</fullName>
    </alternativeName>
</protein>
<gene>
    <name evidence="15" type="ORF">CAPTEDRAFT_168621</name>
</gene>
<evidence type="ECO:0000313" key="15">
    <source>
        <dbReference type="EMBL" id="ELU08270.1"/>
    </source>
</evidence>
<evidence type="ECO:0000256" key="3">
    <source>
        <dbReference type="ARBA" id="ARBA00005582"/>
    </source>
</evidence>
<dbReference type="GO" id="GO:0140933">
    <property type="term" value="F:5'-(N(7)-methylguanosine 5'-triphospho)-[mRNA] hydrolase activity"/>
    <property type="evidence" value="ECO:0007669"/>
    <property type="project" value="UniProtKB-EC"/>
</dbReference>
<dbReference type="PRINTS" id="PR00502">
    <property type="entry name" value="NUDIXFAMILY"/>
</dbReference>
<feature type="domain" description="Nudix hydrolase" evidence="14">
    <location>
        <begin position="71"/>
        <end position="225"/>
    </location>
</feature>
<dbReference type="PROSITE" id="PS00893">
    <property type="entry name" value="NUDIX_BOX"/>
    <property type="match status" value="1"/>
</dbReference>
<dbReference type="EMBL" id="KB299181">
    <property type="protein sequence ID" value="ELU08270.1"/>
    <property type="molecule type" value="Genomic_DNA"/>
</dbReference>
<evidence type="ECO:0000256" key="12">
    <source>
        <dbReference type="ARBA" id="ARBA00093663"/>
    </source>
</evidence>
<comment type="cofactor">
    <cofactor evidence="1">
        <name>Mn(2+)</name>
        <dbReference type="ChEBI" id="CHEBI:29035"/>
    </cofactor>
</comment>
<evidence type="ECO:0000256" key="9">
    <source>
        <dbReference type="ARBA" id="ARBA00093205"/>
    </source>
</evidence>
<evidence type="ECO:0000256" key="7">
    <source>
        <dbReference type="ARBA" id="ARBA00023211"/>
    </source>
</evidence>
<dbReference type="OMA" id="AKEEWNM"/>
<dbReference type="GO" id="GO:0005777">
    <property type="term" value="C:peroxisome"/>
    <property type="evidence" value="ECO:0007669"/>
    <property type="project" value="TreeGrafter"/>
</dbReference>
<evidence type="ECO:0000256" key="11">
    <source>
        <dbReference type="ARBA" id="ARBA00093621"/>
    </source>
</evidence>
<reference evidence="17" key="1">
    <citation type="submission" date="2012-12" db="EMBL/GenBank/DDBJ databases">
        <authorList>
            <person name="Hellsten U."/>
            <person name="Grimwood J."/>
            <person name="Chapman J.A."/>
            <person name="Shapiro H."/>
            <person name="Aerts A."/>
            <person name="Otillar R.P."/>
            <person name="Terry A.Y."/>
            <person name="Boore J.L."/>
            <person name="Simakov O."/>
            <person name="Marletaz F."/>
            <person name="Cho S.-J."/>
            <person name="Edsinger-Gonzales E."/>
            <person name="Havlak P."/>
            <person name="Kuo D.-H."/>
            <person name="Larsson T."/>
            <person name="Lv J."/>
            <person name="Arendt D."/>
            <person name="Savage R."/>
            <person name="Osoegawa K."/>
            <person name="de Jong P."/>
            <person name="Lindberg D.R."/>
            <person name="Seaver E.C."/>
            <person name="Weisblat D.A."/>
            <person name="Putnam N.H."/>
            <person name="Grigoriev I.V."/>
            <person name="Rokhsar D.S."/>
        </authorList>
    </citation>
    <scope>NUCLEOTIDE SEQUENCE</scope>
    <source>
        <strain evidence="17">I ESC-2004</strain>
    </source>
</reference>
<reference evidence="16" key="3">
    <citation type="submission" date="2015-06" db="UniProtKB">
        <authorList>
            <consortium name="EnsemblMetazoa"/>
        </authorList>
    </citation>
    <scope>IDENTIFICATION</scope>
</reference>
<name>R7UPZ5_CAPTE</name>
<dbReference type="AlphaFoldDB" id="R7UPZ5"/>
<evidence type="ECO:0000259" key="14">
    <source>
        <dbReference type="PROSITE" id="PS51462"/>
    </source>
</evidence>
<evidence type="ECO:0000256" key="5">
    <source>
        <dbReference type="ARBA" id="ARBA00022801"/>
    </source>
</evidence>
<evidence type="ECO:0000313" key="17">
    <source>
        <dbReference type="Proteomes" id="UP000014760"/>
    </source>
</evidence>
<dbReference type="GO" id="GO:0005829">
    <property type="term" value="C:cytosol"/>
    <property type="evidence" value="ECO:0007669"/>
    <property type="project" value="TreeGrafter"/>
</dbReference>
<proteinExistence type="inferred from homology"/>
<dbReference type="InterPro" id="IPR000086">
    <property type="entry name" value="NUDIX_hydrolase_dom"/>
</dbReference>
<dbReference type="GO" id="GO:0006742">
    <property type="term" value="P:NADP+ catabolic process"/>
    <property type="evidence" value="ECO:0007669"/>
    <property type="project" value="TreeGrafter"/>
</dbReference>
<dbReference type="InterPro" id="IPR033716">
    <property type="entry name" value="Nudt17_dom"/>
</dbReference>
<dbReference type="STRING" id="283909.R7UPZ5"/>